<evidence type="ECO:0008006" key="4">
    <source>
        <dbReference type="Google" id="ProtNLM"/>
    </source>
</evidence>
<name>A0AAN8S3F8_POLSC</name>
<dbReference type="Pfam" id="PF07690">
    <property type="entry name" value="MFS_1"/>
    <property type="match status" value="1"/>
</dbReference>
<organism evidence="2 3">
    <name type="scientific">Polyplax serrata</name>
    <name type="common">Common mouse louse</name>
    <dbReference type="NCBI Taxonomy" id="468196"/>
    <lineage>
        <taxon>Eukaryota</taxon>
        <taxon>Metazoa</taxon>
        <taxon>Ecdysozoa</taxon>
        <taxon>Arthropoda</taxon>
        <taxon>Hexapoda</taxon>
        <taxon>Insecta</taxon>
        <taxon>Pterygota</taxon>
        <taxon>Neoptera</taxon>
        <taxon>Paraneoptera</taxon>
        <taxon>Psocodea</taxon>
        <taxon>Troctomorpha</taxon>
        <taxon>Phthiraptera</taxon>
        <taxon>Anoplura</taxon>
        <taxon>Polyplacidae</taxon>
        <taxon>Polyplax</taxon>
    </lineage>
</organism>
<feature type="transmembrane region" description="Helical" evidence="1">
    <location>
        <begin position="293"/>
        <end position="313"/>
    </location>
</feature>
<dbReference type="EMBL" id="JAWJWE010000039">
    <property type="protein sequence ID" value="KAK6620689.1"/>
    <property type="molecule type" value="Genomic_DNA"/>
</dbReference>
<feature type="transmembrane region" description="Helical" evidence="1">
    <location>
        <begin position="56"/>
        <end position="76"/>
    </location>
</feature>
<dbReference type="GO" id="GO:0022857">
    <property type="term" value="F:transmembrane transporter activity"/>
    <property type="evidence" value="ECO:0007669"/>
    <property type="project" value="InterPro"/>
</dbReference>
<feature type="transmembrane region" description="Helical" evidence="1">
    <location>
        <begin position="174"/>
        <end position="196"/>
    </location>
</feature>
<evidence type="ECO:0000313" key="2">
    <source>
        <dbReference type="EMBL" id="KAK6620689.1"/>
    </source>
</evidence>
<protein>
    <recommendedName>
        <fullName evidence="4">Monocarboxylate transporter 10</fullName>
    </recommendedName>
</protein>
<feature type="transmembrane region" description="Helical" evidence="1">
    <location>
        <begin position="83"/>
        <end position="102"/>
    </location>
</feature>
<dbReference type="PANTHER" id="PTHR11360">
    <property type="entry name" value="MONOCARBOXYLATE TRANSPORTER"/>
    <property type="match status" value="1"/>
</dbReference>
<dbReference type="AlphaFoldDB" id="A0AAN8S3F8"/>
<accession>A0AAN8S3F8</accession>
<reference evidence="2 3" key="1">
    <citation type="submission" date="2023-10" db="EMBL/GenBank/DDBJ databases">
        <title>Genomes of two closely related lineages of the louse Polyplax serrata with different host specificities.</title>
        <authorList>
            <person name="Martinu J."/>
            <person name="Tarabai H."/>
            <person name="Stefka J."/>
            <person name="Hypsa V."/>
        </authorList>
    </citation>
    <scope>NUCLEOTIDE SEQUENCE [LARGE SCALE GENOMIC DNA]</scope>
    <source>
        <strain evidence="2">HR10_N</strain>
    </source>
</reference>
<keyword evidence="1" id="KW-1133">Transmembrane helix</keyword>
<evidence type="ECO:0000313" key="3">
    <source>
        <dbReference type="Proteomes" id="UP001372834"/>
    </source>
</evidence>
<sequence>MERPWKTRRFRYSVSKVERVMCLQQKHVASAHLVSRLLRTEFCRYEYVDTTIRPSLVGSLGIGMTFFLSPVAGILTDQIGIRSTTFLGGLLAIGGLILSSFSTSNVEVLYFSFGIILGIGASLAYTPSLVILGHYFTKYLGIANGFATSGSSIFTLVFPYLLQTLIDNFQLKGCFLGVAMLMTLLLVCALVFKPVLKKPPPPKKRHSHTFRSKFDSVINVEIWKIKKFIIWIIALPISLFGYFVTFVHLVSYVNVTFNGEYDGKVLIQCIAATSLLGRLVSGKIADLKNVNTIVLQQVSFVFLGVLTMLIVVVQNYYALIAVCLTMGIFDGCFVSLMGPVAFKICGQKGASQAIGFLLGLCSIPMTLGPPIAGFIFDQTQSYTISFIIAGSTFLLGATIMFLMRCVKDQNLEDESVVDPVSEPLKRDVEAN</sequence>
<dbReference type="InterPro" id="IPR036259">
    <property type="entry name" value="MFS_trans_sf"/>
</dbReference>
<dbReference type="PANTHER" id="PTHR11360:SF312">
    <property type="entry name" value="KARMOISIN, ISOFORM B"/>
    <property type="match status" value="1"/>
</dbReference>
<feature type="transmembrane region" description="Helical" evidence="1">
    <location>
        <begin position="354"/>
        <end position="376"/>
    </location>
</feature>
<feature type="transmembrane region" description="Helical" evidence="1">
    <location>
        <begin position="108"/>
        <end position="132"/>
    </location>
</feature>
<feature type="transmembrane region" description="Helical" evidence="1">
    <location>
        <begin position="382"/>
        <end position="402"/>
    </location>
</feature>
<proteinExistence type="predicted"/>
<keyword evidence="1" id="KW-0472">Membrane</keyword>
<dbReference type="Proteomes" id="UP001372834">
    <property type="component" value="Unassembled WGS sequence"/>
</dbReference>
<feature type="transmembrane region" description="Helical" evidence="1">
    <location>
        <begin position="139"/>
        <end position="162"/>
    </location>
</feature>
<feature type="transmembrane region" description="Helical" evidence="1">
    <location>
        <begin position="228"/>
        <end position="253"/>
    </location>
</feature>
<comment type="caution">
    <text evidence="2">The sequence shown here is derived from an EMBL/GenBank/DDBJ whole genome shotgun (WGS) entry which is preliminary data.</text>
</comment>
<keyword evidence="1" id="KW-0812">Transmembrane</keyword>
<feature type="transmembrane region" description="Helical" evidence="1">
    <location>
        <begin position="319"/>
        <end position="342"/>
    </location>
</feature>
<dbReference type="InterPro" id="IPR011701">
    <property type="entry name" value="MFS"/>
</dbReference>
<evidence type="ECO:0000256" key="1">
    <source>
        <dbReference type="SAM" id="Phobius"/>
    </source>
</evidence>
<dbReference type="SUPFAM" id="SSF103473">
    <property type="entry name" value="MFS general substrate transporter"/>
    <property type="match status" value="1"/>
</dbReference>
<dbReference type="Gene3D" id="1.20.1250.20">
    <property type="entry name" value="MFS general substrate transporter like domains"/>
    <property type="match status" value="1"/>
</dbReference>
<gene>
    <name evidence="2" type="ORF">RUM43_010984</name>
</gene>
<dbReference type="InterPro" id="IPR050327">
    <property type="entry name" value="Proton-linked_MCT"/>
</dbReference>